<reference evidence="2 3" key="1">
    <citation type="submission" date="2024-02" db="EMBL/GenBank/DDBJ databases">
        <authorList>
            <person name="Vignale AGUSTIN F."/>
            <person name="Sosa J E."/>
            <person name="Modenutti C."/>
        </authorList>
    </citation>
    <scope>NUCLEOTIDE SEQUENCE [LARGE SCALE GENOMIC DNA]</scope>
</reference>
<gene>
    <name evidence="2" type="ORF">ILEXP_LOCUS27866</name>
</gene>
<evidence type="ECO:0000313" key="3">
    <source>
        <dbReference type="Proteomes" id="UP001642360"/>
    </source>
</evidence>
<organism evidence="2 3">
    <name type="scientific">Ilex paraguariensis</name>
    <name type="common">yerba mate</name>
    <dbReference type="NCBI Taxonomy" id="185542"/>
    <lineage>
        <taxon>Eukaryota</taxon>
        <taxon>Viridiplantae</taxon>
        <taxon>Streptophyta</taxon>
        <taxon>Embryophyta</taxon>
        <taxon>Tracheophyta</taxon>
        <taxon>Spermatophyta</taxon>
        <taxon>Magnoliopsida</taxon>
        <taxon>eudicotyledons</taxon>
        <taxon>Gunneridae</taxon>
        <taxon>Pentapetalae</taxon>
        <taxon>asterids</taxon>
        <taxon>campanulids</taxon>
        <taxon>Aquifoliales</taxon>
        <taxon>Aquifoliaceae</taxon>
        <taxon>Ilex</taxon>
    </lineage>
</organism>
<evidence type="ECO:0000313" key="2">
    <source>
        <dbReference type="EMBL" id="CAK9159175.1"/>
    </source>
</evidence>
<keyword evidence="3" id="KW-1185">Reference proteome</keyword>
<keyword evidence="1" id="KW-1133">Transmembrane helix</keyword>
<protein>
    <submittedName>
        <fullName evidence="2">Uncharacterized protein</fullName>
    </submittedName>
</protein>
<dbReference type="AlphaFoldDB" id="A0ABC8SQM1"/>
<evidence type="ECO:0000256" key="1">
    <source>
        <dbReference type="SAM" id="Phobius"/>
    </source>
</evidence>
<dbReference type="Proteomes" id="UP001642360">
    <property type="component" value="Unassembled WGS sequence"/>
</dbReference>
<keyword evidence="1" id="KW-0472">Membrane</keyword>
<dbReference type="EMBL" id="CAUOFW020003314">
    <property type="protein sequence ID" value="CAK9159175.1"/>
    <property type="molecule type" value="Genomic_DNA"/>
</dbReference>
<name>A0ABC8SQM1_9AQUA</name>
<accession>A0ABC8SQM1</accession>
<comment type="caution">
    <text evidence="2">The sequence shown here is derived from an EMBL/GenBank/DDBJ whole genome shotgun (WGS) entry which is preliminary data.</text>
</comment>
<feature type="transmembrane region" description="Helical" evidence="1">
    <location>
        <begin position="20"/>
        <end position="39"/>
    </location>
</feature>
<proteinExistence type="predicted"/>
<keyword evidence="1" id="KW-0812">Transmembrane</keyword>
<sequence>MVMLEDDKLQYEHDIRTGTIWTSIAHIITAMIGAVVTYISTSLISDCNRSPHLVIGTQNSSYMDAIRVIIGSNRPIYLPPL</sequence>